<protein>
    <recommendedName>
        <fullName evidence="4">TonB-dependent receptor-like beta-barrel domain-containing protein</fullName>
    </recommendedName>
</protein>
<evidence type="ECO:0000313" key="3">
    <source>
        <dbReference type="Proteomes" id="UP000247689"/>
    </source>
</evidence>
<keyword evidence="3" id="KW-1185">Reference proteome</keyword>
<dbReference type="AlphaFoldDB" id="A0A318D736"/>
<keyword evidence="1" id="KW-0732">Signal</keyword>
<dbReference type="Proteomes" id="UP000247689">
    <property type="component" value="Unassembled WGS sequence"/>
</dbReference>
<dbReference type="RefSeq" id="WP_110199049.1">
    <property type="nucleotide sequence ID" value="NZ_QICH01000001.1"/>
</dbReference>
<name>A0A318D736_9GAMM</name>
<accession>A0A318D736</accession>
<sequence>MKSKHKIQVGATLLLLGLGSVSFANDSLYQSSNDWTPYTFSSPSETLESSSVTDILYPPKLSTRNFDNESKILSFGIEDSTDGLWKFSLDLNQPQDDIFGTEQYRVHTAYSPNGDNSTFYINYGNRRVPVSIKVDDLLSYDQPNSSAQGLSLGLEQNLNDSWAVSISYTKSELEQRHNENSLFSSHQSAITNQKYWFDLNRDGLPESVSLFSELGAVEDYNKAFEGIEIRLSRQINDKLSFGGAVTKAESNLEWQPLQLESLSHFNSVLDESGLSIFSQLDLSPQWSMGAQLKHKSYQQNQAPIVSLVSDSFDAINFDSTTLDIGVQYQGRWDDVGLVIRIDLVNLLGVNSERQTAYDYYDTGLSPYTFETPKYIKLSGSINF</sequence>
<comment type="caution">
    <text evidence="2">The sequence shown here is derived from an EMBL/GenBank/DDBJ whole genome shotgun (WGS) entry which is preliminary data.</text>
</comment>
<dbReference type="OrthoDB" id="6189719at2"/>
<evidence type="ECO:0008006" key="4">
    <source>
        <dbReference type="Google" id="ProtNLM"/>
    </source>
</evidence>
<feature type="chain" id="PRO_5016318508" description="TonB-dependent receptor-like beta-barrel domain-containing protein" evidence="1">
    <location>
        <begin position="25"/>
        <end position="383"/>
    </location>
</feature>
<evidence type="ECO:0000313" key="2">
    <source>
        <dbReference type="EMBL" id="PXF63725.1"/>
    </source>
</evidence>
<reference evidence="2 3" key="1">
    <citation type="submission" date="2018-05" db="EMBL/GenBank/DDBJ databases">
        <title>Kangiella spongicola genome sequence.</title>
        <authorList>
            <person name="Maclea K.S."/>
            <person name="Goen A.E."/>
            <person name="Kelley C."/>
            <person name="Underriner A."/>
            <person name="Silverwood T."/>
            <person name="Trachtenberg A.M."/>
        </authorList>
    </citation>
    <scope>NUCLEOTIDE SEQUENCE [LARGE SCALE GENOMIC DNA]</scope>
    <source>
        <strain evidence="2 3">ATCC BAA-2076</strain>
    </source>
</reference>
<feature type="signal peptide" evidence="1">
    <location>
        <begin position="1"/>
        <end position="24"/>
    </location>
</feature>
<dbReference type="EMBL" id="QICH01000001">
    <property type="protein sequence ID" value="PXF63725.1"/>
    <property type="molecule type" value="Genomic_DNA"/>
</dbReference>
<organism evidence="2 3">
    <name type="scientific">Kangiella spongicola</name>
    <dbReference type="NCBI Taxonomy" id="796379"/>
    <lineage>
        <taxon>Bacteria</taxon>
        <taxon>Pseudomonadati</taxon>
        <taxon>Pseudomonadota</taxon>
        <taxon>Gammaproteobacteria</taxon>
        <taxon>Kangiellales</taxon>
        <taxon>Kangiellaceae</taxon>
        <taxon>Kangiella</taxon>
    </lineage>
</organism>
<evidence type="ECO:0000256" key="1">
    <source>
        <dbReference type="SAM" id="SignalP"/>
    </source>
</evidence>
<gene>
    <name evidence="2" type="ORF">DL796_00810</name>
</gene>
<proteinExistence type="predicted"/>